<protein>
    <submittedName>
        <fullName evidence="1">Uncharacterized protein</fullName>
    </submittedName>
</protein>
<evidence type="ECO:0000313" key="2">
    <source>
        <dbReference type="Proteomes" id="UP000237105"/>
    </source>
</evidence>
<dbReference type="Proteomes" id="UP000237105">
    <property type="component" value="Unassembled WGS sequence"/>
</dbReference>
<dbReference type="AlphaFoldDB" id="A0A2P5DQF3"/>
<dbReference type="PANTHER" id="PTHR11439">
    <property type="entry name" value="GAG-POL-RELATED RETROTRANSPOSON"/>
    <property type="match status" value="1"/>
</dbReference>
<dbReference type="OrthoDB" id="1164186at2759"/>
<keyword evidence="2" id="KW-1185">Reference proteome</keyword>
<reference evidence="2" key="1">
    <citation type="submission" date="2016-06" db="EMBL/GenBank/DDBJ databases">
        <title>Parallel loss of symbiosis genes in relatives of nitrogen-fixing non-legume Parasponia.</title>
        <authorList>
            <person name="Van Velzen R."/>
            <person name="Holmer R."/>
            <person name="Bu F."/>
            <person name="Rutten L."/>
            <person name="Van Zeijl A."/>
            <person name="Liu W."/>
            <person name="Santuari L."/>
            <person name="Cao Q."/>
            <person name="Sharma T."/>
            <person name="Shen D."/>
            <person name="Roswanjaya Y."/>
            <person name="Wardhani T."/>
            <person name="Kalhor M.S."/>
            <person name="Jansen J."/>
            <person name="Van den Hoogen J."/>
            <person name="Gungor B."/>
            <person name="Hartog M."/>
            <person name="Hontelez J."/>
            <person name="Verver J."/>
            <person name="Yang W.-C."/>
            <person name="Schijlen E."/>
            <person name="Repin R."/>
            <person name="Schilthuizen M."/>
            <person name="Schranz E."/>
            <person name="Heidstra R."/>
            <person name="Miyata K."/>
            <person name="Fedorova E."/>
            <person name="Kohlen W."/>
            <person name="Bisseling T."/>
            <person name="Smit S."/>
            <person name="Geurts R."/>
        </authorList>
    </citation>
    <scope>NUCLEOTIDE SEQUENCE [LARGE SCALE GENOMIC DNA]</scope>
    <source>
        <strain evidence="2">cv. WU1-14</strain>
    </source>
</reference>
<gene>
    <name evidence="1" type="ORF">PanWU01x14_041140</name>
</gene>
<proteinExistence type="predicted"/>
<name>A0A2P5DQF3_PARAD</name>
<sequence length="124" mass="13916">MDPKLKLSATDGDLLPDASTYRRLIGRLLSLTLPCPDITFVVHKLSQFLSRPCLPHLLVAHHLLRYLKYLLVEAYFSLQVKAFSDVDWGSCPDTRKSVTPVFASFLVTLWSLGNPRSSPLSLAF</sequence>
<dbReference type="STRING" id="3476.A0A2P5DQF3"/>
<organism evidence="1 2">
    <name type="scientific">Parasponia andersonii</name>
    <name type="common">Sponia andersonii</name>
    <dbReference type="NCBI Taxonomy" id="3476"/>
    <lineage>
        <taxon>Eukaryota</taxon>
        <taxon>Viridiplantae</taxon>
        <taxon>Streptophyta</taxon>
        <taxon>Embryophyta</taxon>
        <taxon>Tracheophyta</taxon>
        <taxon>Spermatophyta</taxon>
        <taxon>Magnoliopsida</taxon>
        <taxon>eudicotyledons</taxon>
        <taxon>Gunneridae</taxon>
        <taxon>Pentapetalae</taxon>
        <taxon>rosids</taxon>
        <taxon>fabids</taxon>
        <taxon>Rosales</taxon>
        <taxon>Cannabaceae</taxon>
        <taxon>Parasponia</taxon>
    </lineage>
</organism>
<evidence type="ECO:0000313" key="1">
    <source>
        <dbReference type="EMBL" id="PON75489.1"/>
    </source>
</evidence>
<feature type="non-terminal residue" evidence="1">
    <location>
        <position position="124"/>
    </location>
</feature>
<dbReference type="PANTHER" id="PTHR11439:SF498">
    <property type="entry name" value="DNAK FAMILY PROTEIN"/>
    <property type="match status" value="1"/>
</dbReference>
<comment type="caution">
    <text evidence="1">The sequence shown here is derived from an EMBL/GenBank/DDBJ whole genome shotgun (WGS) entry which is preliminary data.</text>
</comment>
<dbReference type="EMBL" id="JXTB01000023">
    <property type="protein sequence ID" value="PON75489.1"/>
    <property type="molecule type" value="Genomic_DNA"/>
</dbReference>
<accession>A0A2P5DQF3</accession>